<dbReference type="GO" id="GO:0055085">
    <property type="term" value="P:transmembrane transport"/>
    <property type="evidence" value="ECO:0007669"/>
    <property type="project" value="InterPro"/>
</dbReference>
<evidence type="ECO:0000313" key="7">
    <source>
        <dbReference type="EMBL" id="GFO05930.1"/>
    </source>
</evidence>
<reference evidence="7 8" key="1">
    <citation type="journal article" date="2021" name="Elife">
        <title>Chloroplast acquisition without the gene transfer in kleptoplastic sea slugs, Plakobranchus ocellatus.</title>
        <authorList>
            <person name="Maeda T."/>
            <person name="Takahashi S."/>
            <person name="Yoshida T."/>
            <person name="Shimamura S."/>
            <person name="Takaki Y."/>
            <person name="Nagai Y."/>
            <person name="Toyoda A."/>
            <person name="Suzuki Y."/>
            <person name="Arimoto A."/>
            <person name="Ishii H."/>
            <person name="Satoh N."/>
            <person name="Nishiyama T."/>
            <person name="Hasebe M."/>
            <person name="Maruyama T."/>
            <person name="Minagawa J."/>
            <person name="Obokata J."/>
            <person name="Shigenobu S."/>
        </authorList>
    </citation>
    <scope>NUCLEOTIDE SEQUENCE [LARGE SCALE GENOMIC DNA]</scope>
</reference>
<dbReference type="CDD" id="cd07042">
    <property type="entry name" value="STAS_SulP_like_sulfate_transporter"/>
    <property type="match status" value="1"/>
</dbReference>
<keyword evidence="2 5" id="KW-0812">Transmembrane</keyword>
<dbReference type="PROSITE" id="PS50801">
    <property type="entry name" value="STAS"/>
    <property type="match status" value="1"/>
</dbReference>
<evidence type="ECO:0000256" key="5">
    <source>
        <dbReference type="SAM" id="Phobius"/>
    </source>
</evidence>
<sequence length="464" mass="51817">MFHTKLDRHSGIGKLLYTTRDVVNSFSELNVKETVVCLSSVSTLLFMDIIIKPRWRSRYGFNLPTNLVLVVGASSISFLMDLQARWEIAVVGQAGSRFHYPGHPIFDTEVIRGIFYDSLAQAVIIFTMSISMAMLMAKLHSYDLDSNRELVAYGACNLLSSFFRVQTSSASPAGTLVLNDVGAKTTFNGLSTAVMLLGSVTFLVPVFHFLPLATLAAMIIVTAVDILVQIRRVPRIWRLSRTDFVVWFFTWLSATFGNLEFGILVGVLFSAFGFIFNSQHVEGEIMVRSVKENLLVPGLGRAWTRHLAKTRVFYFPAQLFFANAESFKTQLYKRAYRLESPPPPYYCSVIEVKLVFQVLHPAALEPVTSAADPDSINRIILDCSAMTFMDIDGVNMLKVIILQYNQVGVQVALARCSRSLMHTLEQGNVFSILPRSLVFHEVVDALVMGISSSADSFLHRNSHI</sequence>
<dbReference type="InterPro" id="IPR001902">
    <property type="entry name" value="SLC26A/SulP_fam"/>
</dbReference>
<accession>A0AAV4AEW5</accession>
<evidence type="ECO:0000313" key="8">
    <source>
        <dbReference type="Proteomes" id="UP000735302"/>
    </source>
</evidence>
<dbReference type="Pfam" id="PF01740">
    <property type="entry name" value="STAS"/>
    <property type="match status" value="1"/>
</dbReference>
<evidence type="ECO:0000259" key="6">
    <source>
        <dbReference type="PROSITE" id="PS50801"/>
    </source>
</evidence>
<dbReference type="InterPro" id="IPR036513">
    <property type="entry name" value="STAS_dom_sf"/>
</dbReference>
<evidence type="ECO:0000256" key="3">
    <source>
        <dbReference type="ARBA" id="ARBA00022989"/>
    </source>
</evidence>
<feature type="transmembrane region" description="Helical" evidence="5">
    <location>
        <begin position="119"/>
        <end position="137"/>
    </location>
</feature>
<dbReference type="GO" id="GO:0016020">
    <property type="term" value="C:membrane"/>
    <property type="evidence" value="ECO:0007669"/>
    <property type="project" value="UniProtKB-SubCell"/>
</dbReference>
<comment type="subcellular location">
    <subcellularLocation>
        <location evidence="1">Membrane</location>
        <topology evidence="1">Multi-pass membrane protein</topology>
    </subcellularLocation>
</comment>
<keyword evidence="4 5" id="KW-0472">Membrane</keyword>
<name>A0AAV4AEW5_9GAST</name>
<gene>
    <name evidence="7" type="ORF">PoB_003243500</name>
</gene>
<dbReference type="Proteomes" id="UP000735302">
    <property type="component" value="Unassembled WGS sequence"/>
</dbReference>
<evidence type="ECO:0000256" key="1">
    <source>
        <dbReference type="ARBA" id="ARBA00004141"/>
    </source>
</evidence>
<dbReference type="Pfam" id="PF00916">
    <property type="entry name" value="Sulfate_transp"/>
    <property type="match status" value="1"/>
</dbReference>
<feature type="domain" description="STAS" evidence="6">
    <location>
        <begin position="312"/>
        <end position="449"/>
    </location>
</feature>
<proteinExistence type="predicted"/>
<organism evidence="7 8">
    <name type="scientific">Plakobranchus ocellatus</name>
    <dbReference type="NCBI Taxonomy" id="259542"/>
    <lineage>
        <taxon>Eukaryota</taxon>
        <taxon>Metazoa</taxon>
        <taxon>Spiralia</taxon>
        <taxon>Lophotrochozoa</taxon>
        <taxon>Mollusca</taxon>
        <taxon>Gastropoda</taxon>
        <taxon>Heterobranchia</taxon>
        <taxon>Euthyneura</taxon>
        <taxon>Panpulmonata</taxon>
        <taxon>Sacoglossa</taxon>
        <taxon>Placobranchoidea</taxon>
        <taxon>Plakobranchidae</taxon>
        <taxon>Plakobranchus</taxon>
    </lineage>
</organism>
<protein>
    <submittedName>
        <fullName evidence="7">Sulfate transporter</fullName>
    </submittedName>
</protein>
<comment type="caution">
    <text evidence="7">The sequence shown here is derived from an EMBL/GenBank/DDBJ whole genome shotgun (WGS) entry which is preliminary data.</text>
</comment>
<dbReference type="SUPFAM" id="SSF52091">
    <property type="entry name" value="SpoIIaa-like"/>
    <property type="match status" value="1"/>
</dbReference>
<evidence type="ECO:0000256" key="2">
    <source>
        <dbReference type="ARBA" id="ARBA00022692"/>
    </source>
</evidence>
<feature type="transmembrane region" description="Helical" evidence="5">
    <location>
        <begin position="210"/>
        <end position="228"/>
    </location>
</feature>
<dbReference type="InterPro" id="IPR002645">
    <property type="entry name" value="STAS_dom"/>
</dbReference>
<dbReference type="EMBL" id="BLXT01003756">
    <property type="protein sequence ID" value="GFO05930.1"/>
    <property type="molecule type" value="Genomic_DNA"/>
</dbReference>
<dbReference type="PANTHER" id="PTHR11814">
    <property type="entry name" value="SULFATE TRANSPORTER"/>
    <property type="match status" value="1"/>
</dbReference>
<evidence type="ECO:0000256" key="4">
    <source>
        <dbReference type="ARBA" id="ARBA00023136"/>
    </source>
</evidence>
<dbReference type="InterPro" id="IPR011547">
    <property type="entry name" value="SLC26A/SulP_dom"/>
</dbReference>
<feature type="transmembrane region" description="Helical" evidence="5">
    <location>
        <begin position="248"/>
        <end position="276"/>
    </location>
</feature>
<dbReference type="Gene3D" id="3.30.750.24">
    <property type="entry name" value="STAS domain"/>
    <property type="match status" value="1"/>
</dbReference>
<keyword evidence="3 5" id="KW-1133">Transmembrane helix</keyword>
<keyword evidence="8" id="KW-1185">Reference proteome</keyword>
<dbReference type="AlphaFoldDB" id="A0AAV4AEW5"/>